<feature type="region of interest" description="Disordered" evidence="1">
    <location>
        <begin position="1"/>
        <end position="28"/>
    </location>
</feature>
<dbReference type="Proteomes" id="UP000324241">
    <property type="component" value="Unassembled WGS sequence"/>
</dbReference>
<comment type="caution">
    <text evidence="2">The sequence shown here is derived from an EMBL/GenBank/DDBJ whole genome shotgun (WGS) entry which is preliminary data.</text>
</comment>
<dbReference type="EMBL" id="QUQM01000004">
    <property type="protein sequence ID" value="KAA8646738.1"/>
    <property type="molecule type" value="Genomic_DNA"/>
</dbReference>
<organism evidence="2 3">
    <name type="scientific">Aspergillus tanneri</name>
    <dbReference type="NCBI Taxonomy" id="1220188"/>
    <lineage>
        <taxon>Eukaryota</taxon>
        <taxon>Fungi</taxon>
        <taxon>Dikarya</taxon>
        <taxon>Ascomycota</taxon>
        <taxon>Pezizomycotina</taxon>
        <taxon>Eurotiomycetes</taxon>
        <taxon>Eurotiomycetidae</taxon>
        <taxon>Eurotiales</taxon>
        <taxon>Aspergillaceae</taxon>
        <taxon>Aspergillus</taxon>
        <taxon>Aspergillus subgen. Circumdati</taxon>
    </lineage>
</organism>
<dbReference type="GeneID" id="54328115"/>
<evidence type="ECO:0000313" key="3">
    <source>
        <dbReference type="Proteomes" id="UP000324241"/>
    </source>
</evidence>
<dbReference type="RefSeq" id="XP_033426099.1">
    <property type="nucleotide sequence ID" value="XM_033570067.1"/>
</dbReference>
<evidence type="ECO:0000256" key="1">
    <source>
        <dbReference type="SAM" id="MobiDB-lite"/>
    </source>
</evidence>
<dbReference type="AlphaFoldDB" id="A0A5M9MID8"/>
<proteinExistence type="predicted"/>
<sequence>MAGVPLRQERSTPTGNSSEIPSTAPIPQADPAALASDAVWGGVGAEAGVLAARELAKGVQTLGKVAGKLSSASIDSVDTALALQVLGVMNEETPLIYFERIEGNPAWRGILTHGAEGKLMGQNTGIYAEALFMEPDRFIKGMRVVAPHLLNPAQPYERLFLFACNSANGSPASTAQTLANILQKQVVGYSWITEGLLSARLGGGIQSSSALENKGGISSVFPNTEPSALHIF</sequence>
<reference evidence="2 3" key="1">
    <citation type="submission" date="2019-08" db="EMBL/GenBank/DDBJ databases">
        <title>The genome sequence of a newly discovered highly antifungal drug resistant Aspergillus species, Aspergillus tanneri NIH 1004.</title>
        <authorList>
            <person name="Mounaud S."/>
            <person name="Singh I."/>
            <person name="Joardar V."/>
            <person name="Pakala S."/>
            <person name="Pakala S."/>
            <person name="Venepally P."/>
            <person name="Chung J.K."/>
            <person name="Losada L."/>
            <person name="Nierman W.C."/>
        </authorList>
    </citation>
    <scope>NUCLEOTIDE SEQUENCE [LARGE SCALE GENOMIC DNA]</scope>
    <source>
        <strain evidence="2 3">NIH1004</strain>
    </source>
</reference>
<gene>
    <name evidence="2" type="ORF">ATNIH1004_005413</name>
</gene>
<protein>
    <submittedName>
        <fullName evidence="2">Uncharacterized protein</fullName>
    </submittedName>
</protein>
<accession>A0A5M9MID8</accession>
<evidence type="ECO:0000313" key="2">
    <source>
        <dbReference type="EMBL" id="KAA8646738.1"/>
    </source>
</evidence>
<name>A0A5M9MID8_9EURO</name>
<feature type="compositionally biased region" description="Polar residues" evidence="1">
    <location>
        <begin position="11"/>
        <end position="21"/>
    </location>
</feature>